<keyword evidence="2" id="KW-0378">Hydrolase</keyword>
<dbReference type="AlphaFoldDB" id="A0A420H8P3"/>
<dbReference type="GO" id="GO:0004519">
    <property type="term" value="F:endonuclease activity"/>
    <property type="evidence" value="ECO:0007669"/>
    <property type="project" value="UniProtKB-KW"/>
</dbReference>
<keyword evidence="2" id="KW-0540">Nuclease</keyword>
<sequence>MYLAIITLPLLGSVVSGFFGRKVGVNGAQLITSLCVIVTTLLAIVAFFEMNR</sequence>
<comment type="caution">
    <text evidence="2">The sequence shown here is derived from an EMBL/GenBank/DDBJ whole genome shotgun (WGS) entry which is preliminary data.</text>
</comment>
<keyword evidence="1" id="KW-1133">Transmembrane helix</keyword>
<keyword evidence="2" id="KW-0255">Endonuclease</keyword>
<dbReference type="EMBL" id="MCBQ01021556">
    <property type="protein sequence ID" value="RKF53804.1"/>
    <property type="molecule type" value="Genomic_DNA"/>
</dbReference>
<dbReference type="Proteomes" id="UP000283383">
    <property type="component" value="Unassembled WGS sequence"/>
</dbReference>
<keyword evidence="3" id="KW-1185">Reference proteome</keyword>
<keyword evidence="1" id="KW-0472">Membrane</keyword>
<gene>
    <name evidence="2" type="ORF">GcM3_00007</name>
</gene>
<accession>A0A420H8P3</accession>
<proteinExistence type="predicted"/>
<evidence type="ECO:0000313" key="2">
    <source>
        <dbReference type="EMBL" id="RKF53804.1"/>
    </source>
</evidence>
<keyword evidence="1" id="KW-0812">Transmembrane</keyword>
<feature type="transmembrane region" description="Helical" evidence="1">
    <location>
        <begin position="27"/>
        <end position="48"/>
    </location>
</feature>
<name>A0A420H8P3_9PEZI</name>
<evidence type="ECO:0000256" key="1">
    <source>
        <dbReference type="SAM" id="Phobius"/>
    </source>
</evidence>
<reference evidence="2 3" key="1">
    <citation type="journal article" date="2018" name="BMC Genomics">
        <title>Comparative genome analyses reveal sequence features reflecting distinct modes of host-adaptation between dicot and monocot powdery mildew.</title>
        <authorList>
            <person name="Wu Y."/>
            <person name="Ma X."/>
            <person name="Pan Z."/>
            <person name="Kale S.D."/>
            <person name="Song Y."/>
            <person name="King H."/>
            <person name="Zhang Q."/>
            <person name="Presley C."/>
            <person name="Deng X."/>
            <person name="Wei C.I."/>
            <person name="Xiao S."/>
        </authorList>
    </citation>
    <scope>NUCLEOTIDE SEQUENCE [LARGE SCALE GENOMIC DNA]</scope>
    <source>
        <strain evidence="2">UMSG3</strain>
    </source>
</reference>
<organism evidence="2 3">
    <name type="scientific">Golovinomyces cichoracearum</name>
    <dbReference type="NCBI Taxonomy" id="62708"/>
    <lineage>
        <taxon>Eukaryota</taxon>
        <taxon>Fungi</taxon>
        <taxon>Dikarya</taxon>
        <taxon>Ascomycota</taxon>
        <taxon>Pezizomycotina</taxon>
        <taxon>Leotiomycetes</taxon>
        <taxon>Erysiphales</taxon>
        <taxon>Erysiphaceae</taxon>
        <taxon>Golovinomyces</taxon>
    </lineage>
</organism>
<dbReference type="STRING" id="62708.A0A420H8P3"/>
<protein>
    <submittedName>
        <fullName evidence="2">Putative intron-encoded endonuclease 3</fullName>
    </submittedName>
</protein>
<evidence type="ECO:0000313" key="3">
    <source>
        <dbReference type="Proteomes" id="UP000283383"/>
    </source>
</evidence>